<name>A0A2N0PBU7_9GLOM</name>
<accession>A0A2N0PBU7</accession>
<reference evidence="2 3" key="2">
    <citation type="submission" date="2017-09" db="EMBL/GenBank/DDBJ databases">
        <title>Extensive intraspecific genome diversity in a model arbuscular mycorrhizal fungus.</title>
        <authorList>
            <person name="Chen E.C."/>
            <person name="Morin E."/>
            <person name="Beaudet D."/>
            <person name="Noel J."/>
            <person name="Ndikumana S."/>
            <person name="Charron P."/>
            <person name="St-Onge C."/>
            <person name="Giorgi J."/>
            <person name="Grigoriev I.V."/>
            <person name="Roux C."/>
            <person name="Martin F.M."/>
            <person name="Corradi N."/>
        </authorList>
    </citation>
    <scope>NUCLEOTIDE SEQUENCE [LARGE SCALE GENOMIC DNA]</scope>
    <source>
        <strain evidence="2 3">A5</strain>
    </source>
</reference>
<evidence type="ECO:0000313" key="3">
    <source>
        <dbReference type="Proteomes" id="UP000232722"/>
    </source>
</evidence>
<feature type="transmembrane region" description="Helical" evidence="1">
    <location>
        <begin position="6"/>
        <end position="32"/>
    </location>
</feature>
<keyword evidence="1" id="KW-1133">Transmembrane helix</keyword>
<sequence length="112" mass="12566">MSQIPIDTLILLILLNLSLSTNFWIAVVYHILKLHDFDAQLKNTRPITLLETVCKCVVKVVTIHLSQILANHKVLQGGNFAGLLGGFTNVPIKMLDAVIHQYKYDPSDDQEL</sequence>
<gene>
    <name evidence="2" type="ORF">RhiirA5_422446</name>
</gene>
<proteinExistence type="predicted"/>
<keyword evidence="1" id="KW-0812">Transmembrane</keyword>
<dbReference type="AlphaFoldDB" id="A0A2N0PBU7"/>
<keyword evidence="1" id="KW-0472">Membrane</keyword>
<dbReference type="Proteomes" id="UP000232722">
    <property type="component" value="Unassembled WGS sequence"/>
</dbReference>
<comment type="caution">
    <text evidence="2">The sequence shown here is derived from an EMBL/GenBank/DDBJ whole genome shotgun (WGS) entry which is preliminary data.</text>
</comment>
<reference evidence="2 3" key="1">
    <citation type="submission" date="2016-04" db="EMBL/GenBank/DDBJ databases">
        <title>Genome analyses suggest a sexual origin of heterokaryosis in a supposedly ancient asexual fungus.</title>
        <authorList>
            <person name="Ropars J."/>
            <person name="Sedzielewska K."/>
            <person name="Noel J."/>
            <person name="Charron P."/>
            <person name="Farinelli L."/>
            <person name="Marton T."/>
            <person name="Kruger M."/>
            <person name="Pelin A."/>
            <person name="Brachmann A."/>
            <person name="Corradi N."/>
        </authorList>
    </citation>
    <scope>NUCLEOTIDE SEQUENCE [LARGE SCALE GENOMIC DNA]</scope>
    <source>
        <strain evidence="2 3">A5</strain>
    </source>
</reference>
<evidence type="ECO:0000256" key="1">
    <source>
        <dbReference type="SAM" id="Phobius"/>
    </source>
</evidence>
<protein>
    <submittedName>
        <fullName evidence="2">Uncharacterized protein</fullName>
    </submittedName>
</protein>
<evidence type="ECO:0000313" key="2">
    <source>
        <dbReference type="EMBL" id="PKC04296.1"/>
    </source>
</evidence>
<dbReference type="EMBL" id="LLXJ01001032">
    <property type="protein sequence ID" value="PKC04296.1"/>
    <property type="molecule type" value="Genomic_DNA"/>
</dbReference>
<organism evidence="2 3">
    <name type="scientific">Rhizophagus irregularis</name>
    <dbReference type="NCBI Taxonomy" id="588596"/>
    <lineage>
        <taxon>Eukaryota</taxon>
        <taxon>Fungi</taxon>
        <taxon>Fungi incertae sedis</taxon>
        <taxon>Mucoromycota</taxon>
        <taxon>Glomeromycotina</taxon>
        <taxon>Glomeromycetes</taxon>
        <taxon>Glomerales</taxon>
        <taxon>Glomeraceae</taxon>
        <taxon>Rhizophagus</taxon>
    </lineage>
</organism>